<evidence type="ECO:0000259" key="10">
    <source>
        <dbReference type="PROSITE" id="PS50022"/>
    </source>
</evidence>
<keyword evidence="2" id="KW-0136">Cellulose degradation</keyword>
<dbReference type="Gene3D" id="1.20.1270.90">
    <property type="entry name" value="AF1782-like"/>
    <property type="match status" value="2"/>
</dbReference>
<feature type="region of interest" description="Disordered" evidence="7">
    <location>
        <begin position="2123"/>
        <end position="2148"/>
    </location>
</feature>
<feature type="chain" id="PRO_5026970783" evidence="8">
    <location>
        <begin position="32"/>
        <end position="2175"/>
    </location>
</feature>
<dbReference type="InterPro" id="IPR014718">
    <property type="entry name" value="GH-type_carb-bd"/>
</dbReference>
<dbReference type="InterPro" id="IPR025706">
    <property type="entry name" value="Endoa_GalNAc"/>
</dbReference>
<dbReference type="InterPro" id="IPR049314">
    <property type="entry name" value="GH101_dom-5"/>
</dbReference>
<protein>
    <submittedName>
        <fullName evidence="11">Endo-alpha-N-acetylgalactosaminidase</fullName>
        <ecNumber evidence="11">3.2.1.97</ecNumber>
    </submittedName>
</protein>
<dbReference type="SUPFAM" id="SSF81296">
    <property type="entry name" value="E set domains"/>
    <property type="match status" value="1"/>
</dbReference>
<dbReference type="Pfam" id="PF02368">
    <property type="entry name" value="Big_2"/>
    <property type="match status" value="1"/>
</dbReference>
<dbReference type="Gene3D" id="2.60.120.260">
    <property type="entry name" value="Galactose-binding domain-like"/>
    <property type="match status" value="3"/>
</dbReference>
<dbReference type="Pfam" id="PF18080">
    <property type="entry name" value="Gal_mutarotas_3"/>
    <property type="match status" value="1"/>
</dbReference>
<organism evidence="11">
    <name type="scientific">[Clostridium] nexile</name>
    <dbReference type="NCBI Taxonomy" id="29361"/>
    <lineage>
        <taxon>Bacteria</taxon>
        <taxon>Bacillati</taxon>
        <taxon>Bacillota</taxon>
        <taxon>Clostridia</taxon>
        <taxon>Lachnospirales</taxon>
        <taxon>Lachnospiraceae</taxon>
        <taxon>Tyzzerella</taxon>
    </lineage>
</organism>
<evidence type="ECO:0000256" key="8">
    <source>
        <dbReference type="SAM" id="SignalP"/>
    </source>
</evidence>
<evidence type="ECO:0000256" key="2">
    <source>
        <dbReference type="ARBA" id="ARBA00023001"/>
    </source>
</evidence>
<evidence type="ECO:0000256" key="1">
    <source>
        <dbReference type="ARBA" id="ARBA00022729"/>
    </source>
</evidence>
<feature type="coiled-coil region" evidence="6">
    <location>
        <begin position="1929"/>
        <end position="1963"/>
    </location>
</feature>
<dbReference type="InterPro" id="IPR035364">
    <property type="entry name" value="Beta_sandwich_GH101"/>
</dbReference>
<dbReference type="GO" id="GO:0030245">
    <property type="term" value="P:cellulose catabolic process"/>
    <property type="evidence" value="ECO:0007669"/>
    <property type="project" value="UniProtKB-KW"/>
</dbReference>
<evidence type="ECO:0000259" key="9">
    <source>
        <dbReference type="PROSITE" id="PS50020"/>
    </source>
</evidence>
<dbReference type="Pfam" id="PF17974">
    <property type="entry name" value="GalBD_like"/>
    <property type="match status" value="1"/>
</dbReference>
<dbReference type="Gene3D" id="2.60.40.1080">
    <property type="match status" value="1"/>
</dbReference>
<dbReference type="InterPro" id="IPR003343">
    <property type="entry name" value="Big_2"/>
</dbReference>
<reference evidence="11" key="1">
    <citation type="submission" date="2019-11" db="EMBL/GenBank/DDBJ databases">
        <authorList>
            <person name="Feng L."/>
        </authorList>
    </citation>
    <scope>NUCLEOTIDE SEQUENCE</scope>
    <source>
        <strain evidence="11">CnexileLFYP112</strain>
    </source>
</reference>
<dbReference type="Gene3D" id="2.60.120.560">
    <property type="entry name" value="Exo-inulinase, domain 1"/>
    <property type="match status" value="1"/>
</dbReference>
<dbReference type="Pfam" id="PF21466">
    <property type="entry name" value="GH101_dom-5"/>
    <property type="match status" value="1"/>
</dbReference>
<dbReference type="InterPro" id="IPR040502">
    <property type="entry name" value="GH101_dom-6"/>
</dbReference>
<dbReference type="SUPFAM" id="SSF49785">
    <property type="entry name" value="Galactose-binding domain-like"/>
    <property type="match status" value="2"/>
</dbReference>
<dbReference type="Gene3D" id="2.70.98.10">
    <property type="match status" value="1"/>
</dbReference>
<dbReference type="Pfam" id="PF03442">
    <property type="entry name" value="CBM_X2"/>
    <property type="match status" value="1"/>
</dbReference>
<keyword evidence="3" id="KW-0119">Carbohydrate metabolism</keyword>
<dbReference type="Pfam" id="PF07554">
    <property type="entry name" value="FIVAR"/>
    <property type="match status" value="2"/>
</dbReference>
<dbReference type="Pfam" id="PF12905">
    <property type="entry name" value="Glyco_hydro_101"/>
    <property type="match status" value="1"/>
</dbReference>
<dbReference type="InterPro" id="IPR008979">
    <property type="entry name" value="Galactose-bd-like_sf"/>
</dbReference>
<name>A0A6N2VKF5_9FIRM</name>
<sequence>MKKTVKKGMVVTLSACMLANSVPLSNFTVQAALKQEFVEFTNEQNRGGWSKASGNGKIEFTDGENEKGYMVLSSDDNTIFSENQSEKRADGYVEMDMTLTKADNGGRMGIIFRYNSENDWQGIGIDSGSWNWFNGAGEWGSVTSATKSFTKVGESHRIRVEYRGNNVKVLQDGVEIINQGIDKFSNEKAGNVGMRLWGKVSENYDCAFKIDNVKTGQIAKEVVLTPDHFTVDYEEAGKEDFKVTLAEESLQLTEIKSGNVALEKDKDYTLHANTVTIKKEYIAQIKDAASTNLTFVFEDGQQKTCSIQIEKEEEQVSYNRDFTKGTEGFEKVSGDSGVLEAGKDGVTVQKDGVFIDQNSKELKNQEVEFTYDPLNNSCNYGVVLRYTSPTDYIYVGPSAQNNQHYTKWGIYNQNGRLAEIEDSGFVLSGRDVPYKVKVRVVENVVTIFLDNEEIYNGEIGGLTTNAGKVGFRTTESTGMTIQGFTQETASAPEVVENTSEAEIASEQMTVTLDANFPRVVEYTLKEGGQTVKGQELALHQVELNNKLYTPKVTSDISGAKATYHVSEESTGISFDVIMEVKENVLSMHVENIKDDKTKLYTLNFPEHSLISMSSKDAGGMLTVNDYRSESKVELSKANAANAYSETTLAVLSNQNVAATLTGESYKNRHEVAYQTFDAGDHTSTGLWMNEFTYRGLDGEVMYEPAVKVAITADRNKDGKVDYQDGAIALRDDCMTRKTGADVVTDTWTMVAMNVGSEAQYPFLRILDNVKKMSLAMDGFGQNIIIKGYQSEGHDSSHPDFANYNKRAGGLEDFQTLLENSEKYNAKIGIHVNHTDIYPESPQFGRLFTDQAAWSWYDSSKQIIRENDDLDKSENGLDGRFGQLYDKDTNGQIDSTYVDVFFGTRWPMYKLIENIAGRDIVLGTEYADEMASHSVFAHGIQVEPVASNLKAAGNLVRFVENNQSDIFQQHDLFRGVKDRNSDTAGINGWQTAKNMNNALQIFYEQILPNKFLAQYPVMQYISNEQAVLGENNEVVTKMENGVNVITKDGKEVARGNKIFIPWEKDDDTEGKIYHYNGDGGESTWSLPNSWKDASQVTVYKLSESGKSDKQTVSVTDGKVTLKADAKTGYVLYKEEAKKIETSDTMEWSTGSPVKDMGFDSYNFDEWKRSSSAKSVEHITIEDNSLGNAHLYIKGKKDGQVEQVLTGLEKGQTYSASVWCITDDGRKASIEVENGDEVVSNYMDSSNVKYGVHHNDKYQTYAQRMQVRFTATSDKAVLTLAAEEGKTDESVVDFDDVRVMKVNPSTNPEPVKYTYWEDFENVDQGYGVFVSTESDQSHLSQKNAVDPKYTPDVIDGNYSLKVRAGDYMRTIPSTVRLEPNTEYTVGIDYKSPSSNAFTFAVKSDKASKGNDAQHAVVASEVAKDQEGKLVLKFTTGDYDDYYVDITKNAATEYYVDNFYVEQARAMNQETLGALIEEAKALDEKAYTKESFENMQAALKEAEKVHKNQNASKEEIEKAYTDLETAMENLDAYATAEDKEQLLKVIREMKSILASDYKQDEKWLAFQSALKEAESLYDSDKATQKEVARMIRDLREAKERLNPLVDRTALKAIMAKAERVDNNSVVDGKELQTFLSAYSEAKTTDLKPGVTETEILQATQKLTDAYNAIVLKEDSKNQLVSTALEKAEQDVNYFLEKDWKEIQEAKAALEKMKNQTGVLVKDYFEVLDRLETALEHKLSRPVVPSAVEIDSKNFKISANTEQADNAAHNEGPVKYAFDKNPNTIWHSSYNPMFTVSADNPAEITIDMGKSYTINQFSYLQRPAGGNNGKVQKYNLYVKSNQADEWKKIVSDGTFADKQELQKVTFDEVEAQYVKFEVTQGFGSFATAAELAVYQKASDFSKLQKAMDEAEKLDRTKYLEVYYSHIDQLCKEAEELLKDFMTEQAKIDALTEQLQKALDALEALAAKSDIKLLEEAVEAARNIDLDQYKNTKEFEKALSASEKLLAEYKKEERILQKDVTEAILKLTEEQGKLEEKDPVKPEKPEVDIVVVKAEQTTLKVGDVTKVSATITPEDAKDKAVTWSVSDENILSVSADGTVTAKKEGKAYVIATSSNGKTGRVEITVVSKDTVSNPESSKDEGKENKKEPVKTGDTQSTAWYIGLMAAVVFGTKKKKEKDEM</sequence>
<dbReference type="GO" id="GO:0033926">
    <property type="term" value="F:endo-alpha-N-acetylgalactosaminidase activity"/>
    <property type="evidence" value="ECO:0007669"/>
    <property type="project" value="UniProtKB-EC"/>
</dbReference>
<feature type="coiled-coil region" evidence="6">
    <location>
        <begin position="1489"/>
        <end position="1530"/>
    </location>
</feature>
<evidence type="ECO:0000256" key="7">
    <source>
        <dbReference type="SAM" id="MobiDB-lite"/>
    </source>
</evidence>
<feature type="domain" description="F5/8 type C" evidence="10">
    <location>
        <begin position="1739"/>
        <end position="1892"/>
    </location>
</feature>
<dbReference type="InterPro" id="IPR005102">
    <property type="entry name" value="Carbo-bd_X2"/>
</dbReference>
<feature type="domain" description="WW" evidence="9">
    <location>
        <begin position="1055"/>
        <end position="1088"/>
    </location>
</feature>
<feature type="compositionally biased region" description="Basic and acidic residues" evidence="7">
    <location>
        <begin position="2131"/>
        <end position="2145"/>
    </location>
</feature>
<dbReference type="GO" id="GO:0030246">
    <property type="term" value="F:carbohydrate binding"/>
    <property type="evidence" value="ECO:0007669"/>
    <property type="project" value="InterPro"/>
</dbReference>
<dbReference type="Gene3D" id="2.60.120.870">
    <property type="match status" value="1"/>
</dbReference>
<gene>
    <name evidence="11" type="ORF">CNLFYP112_02682</name>
</gene>
<dbReference type="Pfam" id="PF17451">
    <property type="entry name" value="Glyco_hyd_101C"/>
    <property type="match status" value="1"/>
</dbReference>
<keyword evidence="11" id="KW-0378">Hydrolase</keyword>
<dbReference type="InterPro" id="IPR040633">
    <property type="entry name" value="Gal_mutarotas_3"/>
</dbReference>
<dbReference type="PROSITE" id="PS50020">
    <property type="entry name" value="WW_DOMAIN_2"/>
    <property type="match status" value="1"/>
</dbReference>
<dbReference type="PROSITE" id="PS50022">
    <property type="entry name" value="FA58C_3"/>
    <property type="match status" value="1"/>
</dbReference>
<evidence type="ECO:0000256" key="4">
    <source>
        <dbReference type="ARBA" id="ARBA00023295"/>
    </source>
</evidence>
<dbReference type="CDD" id="cd14244">
    <property type="entry name" value="GH_101_like"/>
    <property type="match status" value="1"/>
</dbReference>
<evidence type="ECO:0000313" key="11">
    <source>
        <dbReference type="EMBL" id="VYT29031.1"/>
    </source>
</evidence>
<feature type="signal peptide" evidence="8">
    <location>
        <begin position="1"/>
        <end position="31"/>
    </location>
</feature>
<dbReference type="Gene3D" id="3.20.20.80">
    <property type="entry name" value="Glycosidases"/>
    <property type="match status" value="1"/>
</dbReference>
<dbReference type="SUPFAM" id="SSF49373">
    <property type="entry name" value="Invasin/intimin cell-adhesion fragments"/>
    <property type="match status" value="1"/>
</dbReference>
<dbReference type="SMART" id="SM00635">
    <property type="entry name" value="BID_2"/>
    <property type="match status" value="1"/>
</dbReference>
<dbReference type="EC" id="3.2.1.97" evidence="11"/>
<dbReference type="Gene3D" id="1.20.1270.70">
    <property type="entry name" value="Designed single chain three-helix bundle"/>
    <property type="match status" value="1"/>
</dbReference>
<dbReference type="InterPro" id="IPR013783">
    <property type="entry name" value="Ig-like_fold"/>
</dbReference>
<accession>A0A6N2VKF5</accession>
<dbReference type="InterPro" id="IPR000421">
    <property type="entry name" value="FA58C"/>
</dbReference>
<dbReference type="EMBL" id="CACRTG010000028">
    <property type="protein sequence ID" value="VYT29031.1"/>
    <property type="molecule type" value="Genomic_DNA"/>
</dbReference>
<dbReference type="InterPro" id="IPR014756">
    <property type="entry name" value="Ig_E-set"/>
</dbReference>
<dbReference type="InterPro" id="IPR001202">
    <property type="entry name" value="WW_dom"/>
</dbReference>
<feature type="coiled-coil region" evidence="6">
    <location>
        <begin position="1987"/>
        <end position="2014"/>
    </location>
</feature>
<evidence type="ECO:0000256" key="6">
    <source>
        <dbReference type="SAM" id="Coils"/>
    </source>
</evidence>
<dbReference type="Pfam" id="PF00754">
    <property type="entry name" value="F5_F8_type_C"/>
    <property type="match status" value="1"/>
</dbReference>
<evidence type="ECO:0000256" key="5">
    <source>
        <dbReference type="ARBA" id="ARBA00023326"/>
    </source>
</evidence>
<keyword evidence="4 11" id="KW-0326">Glycosidase</keyword>
<keyword evidence="5" id="KW-0624">Polysaccharide degradation</keyword>
<proteinExistence type="predicted"/>
<keyword evidence="1 8" id="KW-0732">Signal</keyword>
<evidence type="ECO:0000256" key="3">
    <source>
        <dbReference type="ARBA" id="ARBA00023277"/>
    </source>
</evidence>
<dbReference type="InterPro" id="IPR008964">
    <property type="entry name" value="Invasin/intimin_cell_adhesion"/>
</dbReference>
<dbReference type="Gene3D" id="2.60.40.10">
    <property type="entry name" value="Immunoglobulins"/>
    <property type="match status" value="1"/>
</dbReference>
<keyword evidence="6" id="KW-0175">Coiled coil</keyword>